<dbReference type="EMBL" id="HF935220">
    <property type="protein sequence ID" value="CCX04915.1"/>
    <property type="molecule type" value="Genomic_DNA"/>
</dbReference>
<keyword evidence="3" id="KW-0378">Hydrolase</keyword>
<feature type="chain" id="PRO_5004651028" evidence="1">
    <location>
        <begin position="17"/>
        <end position="397"/>
    </location>
</feature>
<name>U4L4G4_PYROM</name>
<keyword evidence="4" id="KW-1185">Reference proteome</keyword>
<gene>
    <name evidence="3" type="ORF">PCON_04034</name>
</gene>
<sequence length="397" mass="44647">MRSLLLIFTFVTSVLAGPWIQVPPLGHAETIELPPKALGHNKRTLTNVTTTETTAWGATCTELHFPISVKRTTPYNLTLENYNVTILYETAKRHVLVSNTYEIAGRLCVPAPQHRKRNLDDTIQVLVHGATFNKIMWDLPYKPEKYSYTKRVNEEGYTTFAFDLIGAGNSTFPNGLMETNTGTFVEITHQVIQKLRTTTTFGNKTWKRIIFGGFSIGGIVANSLSEKYPADVDLLLLHGISWDITWIYPAFLAGLQASASTIDPQRWGGIEPFYQTQTTRASRIAACFHGDYEAEITEWDWRLRDFDSLGAALTFTFHLVTAPKFKGPVFLGIGENDSTFCGGEKCSTAPYDVVKRFPRAKVHNVRVYKNTGHLVLFHKTGPQLIEDSLRFLKENGF</sequence>
<dbReference type="SUPFAM" id="SSF53474">
    <property type="entry name" value="alpha/beta-Hydrolases"/>
    <property type="match status" value="1"/>
</dbReference>
<keyword evidence="1" id="KW-0732">Signal</keyword>
<protein>
    <submittedName>
        <fullName evidence="3">Similar to valacyclovir hydrolase, putative [Talaromyces stipitatus ATCC 10500] acc. no. XP_002486850</fullName>
    </submittedName>
</protein>
<proteinExistence type="predicted"/>
<dbReference type="GO" id="GO:0016787">
    <property type="term" value="F:hydrolase activity"/>
    <property type="evidence" value="ECO:0007669"/>
    <property type="project" value="UniProtKB-KW"/>
</dbReference>
<accession>U4L4G4</accession>
<evidence type="ECO:0000313" key="3">
    <source>
        <dbReference type="EMBL" id="CCX04915.1"/>
    </source>
</evidence>
<evidence type="ECO:0000259" key="2">
    <source>
        <dbReference type="Pfam" id="PF12697"/>
    </source>
</evidence>
<dbReference type="AlphaFoldDB" id="U4L4G4"/>
<organism evidence="3 4">
    <name type="scientific">Pyronema omphalodes (strain CBS 100304)</name>
    <name type="common">Pyronema confluens</name>
    <dbReference type="NCBI Taxonomy" id="1076935"/>
    <lineage>
        <taxon>Eukaryota</taxon>
        <taxon>Fungi</taxon>
        <taxon>Dikarya</taxon>
        <taxon>Ascomycota</taxon>
        <taxon>Pezizomycotina</taxon>
        <taxon>Pezizomycetes</taxon>
        <taxon>Pezizales</taxon>
        <taxon>Pyronemataceae</taxon>
        <taxon>Pyronema</taxon>
    </lineage>
</organism>
<dbReference type="eggNOG" id="ENOG502QRCF">
    <property type="taxonomic scope" value="Eukaryota"/>
</dbReference>
<dbReference type="Gene3D" id="3.40.50.1820">
    <property type="entry name" value="alpha/beta hydrolase"/>
    <property type="match status" value="1"/>
</dbReference>
<evidence type="ECO:0000256" key="1">
    <source>
        <dbReference type="SAM" id="SignalP"/>
    </source>
</evidence>
<dbReference type="Pfam" id="PF12697">
    <property type="entry name" value="Abhydrolase_6"/>
    <property type="match status" value="1"/>
</dbReference>
<feature type="signal peptide" evidence="1">
    <location>
        <begin position="1"/>
        <end position="16"/>
    </location>
</feature>
<dbReference type="STRING" id="1076935.U4L4G4"/>
<dbReference type="OrthoDB" id="190201at2759"/>
<dbReference type="Proteomes" id="UP000018144">
    <property type="component" value="Unassembled WGS sequence"/>
</dbReference>
<feature type="domain" description="AB hydrolase-1" evidence="2">
    <location>
        <begin position="125"/>
        <end position="377"/>
    </location>
</feature>
<reference evidence="3 4" key="1">
    <citation type="journal article" date="2013" name="PLoS Genet.">
        <title>The genome and development-dependent transcriptomes of Pyronema confluens: a window into fungal evolution.</title>
        <authorList>
            <person name="Traeger S."/>
            <person name="Altegoer F."/>
            <person name="Freitag M."/>
            <person name="Gabaldon T."/>
            <person name="Kempken F."/>
            <person name="Kumar A."/>
            <person name="Marcet-Houben M."/>
            <person name="Poggeler S."/>
            <person name="Stajich J.E."/>
            <person name="Nowrousian M."/>
        </authorList>
    </citation>
    <scope>NUCLEOTIDE SEQUENCE [LARGE SCALE GENOMIC DNA]</scope>
    <source>
        <strain evidence="4">CBS 100304</strain>
        <tissue evidence="3">Vegetative mycelium</tissue>
    </source>
</reference>
<dbReference type="InterPro" id="IPR029058">
    <property type="entry name" value="AB_hydrolase_fold"/>
</dbReference>
<dbReference type="InterPro" id="IPR000073">
    <property type="entry name" value="AB_hydrolase_1"/>
</dbReference>
<evidence type="ECO:0000313" key="4">
    <source>
        <dbReference type="Proteomes" id="UP000018144"/>
    </source>
</evidence>
<dbReference type="OMA" id="SNETGHE"/>